<dbReference type="GO" id="GO:0140359">
    <property type="term" value="F:ABC-type transporter activity"/>
    <property type="evidence" value="ECO:0007669"/>
    <property type="project" value="InterPro"/>
</dbReference>
<sequence>MASIKDNSSKRSSLITHIVKTKENNATNNDAKFKVAEVNETSMEMDRLTGSGLKYLPKWPAVNIEFQDLSLSVPDLASGKKTILKGVTGRFQSNQLSAILGPSGCGKTTLLNTLAGYKSDAATGQVNINNRPRDMRLFRKMSRYIMQNEVLSPHLTVVEAMGVAADLKLGNDLKKEQKDEVIDEIIDTLRLNKARNTRGLQLSGGEKKRLSIGLELVNNPPVIFLDEPTTGLDDAASVQCIALLQRIAHSGRTIICSIHTPSARIFEMFDHVYVMAEGQCVYQGSSTHIVPYIQEFGLSCPLTYNPADFIIEVVSHEYGTEYNEKMVAAVDNGKSFSWCPHSHHEDTEDSKGSSLLAHSHHEGHTIEQFEEEIDIKQLKSKSSWIQQFAVLLRRMLLEMWRDTNYIKLKFCMTITLGLIVGGLYEGVGNDATKALFNFGFAFGITIAYLYKPMMPVLLQFPTEVRLLKREYFNQWYKLGPYYCAMICAKMPFQIFLALIYLTMIYLMSSQPLELSRIVMLYAVSFLIAMNSDSFGVLIASRLSIVNAMFIGPVLACPMILLSCYGIGFGRGVYIPTYVRVLMSLSYIRHGLEGILAALYGNNRADTFCPDDEVFCMFRKAEFLLNLLGFNNLNYAVSVSALLGYYVFFTVAAYYMIKSRLSFSTCNYAAVQYVSQFVKTHLNFASYKY</sequence>
<dbReference type="InterPro" id="IPR003593">
    <property type="entry name" value="AAA+_ATPase"/>
</dbReference>
<evidence type="ECO:0000256" key="5">
    <source>
        <dbReference type="ARBA" id="ARBA00022741"/>
    </source>
</evidence>
<dbReference type="Pfam" id="PF19055">
    <property type="entry name" value="ABC2_membrane_7"/>
    <property type="match status" value="1"/>
</dbReference>
<dbReference type="GO" id="GO:0016887">
    <property type="term" value="F:ATP hydrolysis activity"/>
    <property type="evidence" value="ECO:0007669"/>
    <property type="project" value="InterPro"/>
</dbReference>
<protein>
    <recommendedName>
        <fullName evidence="10">ABC transporter domain-containing protein</fullName>
    </recommendedName>
</protein>
<evidence type="ECO:0000313" key="12">
    <source>
        <dbReference type="Proteomes" id="UP000594454"/>
    </source>
</evidence>
<evidence type="ECO:0000256" key="3">
    <source>
        <dbReference type="ARBA" id="ARBA00022448"/>
    </source>
</evidence>
<dbReference type="PANTHER" id="PTHR48041">
    <property type="entry name" value="ABC TRANSPORTER G FAMILY MEMBER 28"/>
    <property type="match status" value="1"/>
</dbReference>
<evidence type="ECO:0000313" key="11">
    <source>
        <dbReference type="EMBL" id="CAD7079016.1"/>
    </source>
</evidence>
<feature type="transmembrane region" description="Helical" evidence="9">
    <location>
        <begin position="634"/>
        <end position="656"/>
    </location>
</feature>
<dbReference type="Pfam" id="PF00005">
    <property type="entry name" value="ABC_tran"/>
    <property type="match status" value="1"/>
</dbReference>
<dbReference type="AlphaFoldDB" id="A0A7R8UDY2"/>
<dbReference type="InterPro" id="IPR003439">
    <property type="entry name" value="ABC_transporter-like_ATP-bd"/>
</dbReference>
<dbReference type="FunCoup" id="A0A7R8UDY2">
    <property type="interactions" value="78"/>
</dbReference>
<gene>
    <name evidence="11" type="ORF">HERILL_LOCUS2250</name>
</gene>
<dbReference type="InterPro" id="IPR017871">
    <property type="entry name" value="ABC_transporter-like_CS"/>
</dbReference>
<dbReference type="InterPro" id="IPR013525">
    <property type="entry name" value="ABC2_TM"/>
</dbReference>
<dbReference type="PROSITE" id="PS00211">
    <property type="entry name" value="ABC_TRANSPORTER_1"/>
    <property type="match status" value="1"/>
</dbReference>
<dbReference type="InterPro" id="IPR043926">
    <property type="entry name" value="ABCG_dom"/>
</dbReference>
<dbReference type="InterPro" id="IPR050352">
    <property type="entry name" value="ABCG_transporters"/>
</dbReference>
<dbReference type="SMART" id="SM00382">
    <property type="entry name" value="AAA"/>
    <property type="match status" value="1"/>
</dbReference>
<evidence type="ECO:0000256" key="6">
    <source>
        <dbReference type="ARBA" id="ARBA00022840"/>
    </source>
</evidence>
<evidence type="ECO:0000256" key="7">
    <source>
        <dbReference type="ARBA" id="ARBA00022989"/>
    </source>
</evidence>
<dbReference type="SUPFAM" id="SSF52540">
    <property type="entry name" value="P-loop containing nucleoside triphosphate hydrolases"/>
    <property type="match status" value="1"/>
</dbReference>
<keyword evidence="8 9" id="KW-0472">Membrane</keyword>
<dbReference type="Gene3D" id="3.40.50.300">
    <property type="entry name" value="P-loop containing nucleotide triphosphate hydrolases"/>
    <property type="match status" value="1"/>
</dbReference>
<dbReference type="EMBL" id="LR899009">
    <property type="protein sequence ID" value="CAD7079016.1"/>
    <property type="molecule type" value="Genomic_DNA"/>
</dbReference>
<dbReference type="FunFam" id="3.40.50.300:FF:001077">
    <property type="entry name" value="Uncharacterized protein, isoform A"/>
    <property type="match status" value="1"/>
</dbReference>
<keyword evidence="3" id="KW-0813">Transport</keyword>
<dbReference type="Proteomes" id="UP000594454">
    <property type="component" value="Chromosome 1"/>
</dbReference>
<comment type="similarity">
    <text evidence="2">Belongs to the ABC transporter superfamily. ABCG family. Eye pigment precursor importer (TC 3.A.1.204) subfamily.</text>
</comment>
<dbReference type="InParanoid" id="A0A7R8UDY2"/>
<dbReference type="GO" id="GO:0005524">
    <property type="term" value="F:ATP binding"/>
    <property type="evidence" value="ECO:0007669"/>
    <property type="project" value="UniProtKB-KW"/>
</dbReference>
<feature type="transmembrane region" description="Helical" evidence="9">
    <location>
        <begin position="481"/>
        <end position="506"/>
    </location>
</feature>
<evidence type="ECO:0000256" key="9">
    <source>
        <dbReference type="SAM" id="Phobius"/>
    </source>
</evidence>
<name>A0A7R8UDY2_HERIL</name>
<keyword evidence="5" id="KW-0547">Nucleotide-binding</keyword>
<evidence type="ECO:0000256" key="1">
    <source>
        <dbReference type="ARBA" id="ARBA00004141"/>
    </source>
</evidence>
<dbReference type="PROSITE" id="PS50893">
    <property type="entry name" value="ABC_TRANSPORTER_2"/>
    <property type="match status" value="1"/>
</dbReference>
<dbReference type="PANTHER" id="PTHR48041:SF15">
    <property type="entry name" value="FI05267P"/>
    <property type="match status" value="1"/>
</dbReference>
<evidence type="ECO:0000256" key="8">
    <source>
        <dbReference type="ARBA" id="ARBA00023136"/>
    </source>
</evidence>
<keyword evidence="6" id="KW-0067">ATP-binding</keyword>
<dbReference type="OrthoDB" id="66620at2759"/>
<reference evidence="11 12" key="1">
    <citation type="submission" date="2020-11" db="EMBL/GenBank/DDBJ databases">
        <authorList>
            <person name="Wallbank WR R."/>
            <person name="Pardo Diaz C."/>
            <person name="Kozak K."/>
            <person name="Martin S."/>
            <person name="Jiggins C."/>
            <person name="Moest M."/>
            <person name="Warren A I."/>
            <person name="Generalovic N T."/>
            <person name="Byers J.R.P. K."/>
            <person name="Montejo-Kovacevich G."/>
            <person name="Yen C E."/>
        </authorList>
    </citation>
    <scope>NUCLEOTIDE SEQUENCE [LARGE SCALE GENOMIC DNA]</scope>
</reference>
<dbReference type="Pfam" id="PF01061">
    <property type="entry name" value="ABC2_membrane"/>
    <property type="match status" value="1"/>
</dbReference>
<proteinExistence type="inferred from homology"/>
<keyword evidence="12" id="KW-1185">Reference proteome</keyword>
<evidence type="ECO:0000256" key="2">
    <source>
        <dbReference type="ARBA" id="ARBA00005814"/>
    </source>
</evidence>
<dbReference type="OMA" id="LPCPKTY"/>
<keyword evidence="4 9" id="KW-0812">Transmembrane</keyword>
<feature type="domain" description="ABC transporter" evidence="10">
    <location>
        <begin position="64"/>
        <end position="302"/>
    </location>
</feature>
<dbReference type="CDD" id="cd03213">
    <property type="entry name" value="ABCG_EPDR"/>
    <property type="match status" value="1"/>
</dbReference>
<dbReference type="InterPro" id="IPR027417">
    <property type="entry name" value="P-loop_NTPase"/>
</dbReference>
<feature type="transmembrane region" description="Helical" evidence="9">
    <location>
        <begin position="404"/>
        <end position="424"/>
    </location>
</feature>
<evidence type="ECO:0000259" key="10">
    <source>
        <dbReference type="PROSITE" id="PS50893"/>
    </source>
</evidence>
<feature type="transmembrane region" description="Helical" evidence="9">
    <location>
        <begin position="547"/>
        <end position="567"/>
    </location>
</feature>
<keyword evidence="7 9" id="KW-1133">Transmembrane helix</keyword>
<dbReference type="GO" id="GO:0005886">
    <property type="term" value="C:plasma membrane"/>
    <property type="evidence" value="ECO:0007669"/>
    <property type="project" value="TreeGrafter"/>
</dbReference>
<comment type="subcellular location">
    <subcellularLocation>
        <location evidence="1">Membrane</location>
        <topology evidence="1">Multi-pass membrane protein</topology>
    </subcellularLocation>
</comment>
<accession>A0A7R8UDY2</accession>
<feature type="transmembrane region" description="Helical" evidence="9">
    <location>
        <begin position="436"/>
        <end position="460"/>
    </location>
</feature>
<feature type="transmembrane region" description="Helical" evidence="9">
    <location>
        <begin position="518"/>
        <end position="540"/>
    </location>
</feature>
<organism evidence="11 12">
    <name type="scientific">Hermetia illucens</name>
    <name type="common">Black soldier fly</name>
    <dbReference type="NCBI Taxonomy" id="343691"/>
    <lineage>
        <taxon>Eukaryota</taxon>
        <taxon>Metazoa</taxon>
        <taxon>Ecdysozoa</taxon>
        <taxon>Arthropoda</taxon>
        <taxon>Hexapoda</taxon>
        <taxon>Insecta</taxon>
        <taxon>Pterygota</taxon>
        <taxon>Neoptera</taxon>
        <taxon>Endopterygota</taxon>
        <taxon>Diptera</taxon>
        <taxon>Brachycera</taxon>
        <taxon>Stratiomyomorpha</taxon>
        <taxon>Stratiomyidae</taxon>
        <taxon>Hermetiinae</taxon>
        <taxon>Hermetia</taxon>
    </lineage>
</organism>
<evidence type="ECO:0000256" key="4">
    <source>
        <dbReference type="ARBA" id="ARBA00022692"/>
    </source>
</evidence>